<dbReference type="Proteomes" id="UP000243217">
    <property type="component" value="Unassembled WGS sequence"/>
</dbReference>
<dbReference type="InterPro" id="IPR032675">
    <property type="entry name" value="LRR_dom_sf"/>
</dbReference>
<keyword evidence="5" id="KW-1185">Reference proteome</keyword>
<dbReference type="GO" id="GO:0005096">
    <property type="term" value="F:GTPase activator activity"/>
    <property type="evidence" value="ECO:0007669"/>
    <property type="project" value="UniProtKB-KW"/>
</dbReference>
<keyword evidence="3" id="KW-0677">Repeat</keyword>
<dbReference type="AlphaFoldDB" id="A0A1V9Z6U1"/>
<evidence type="ECO:0000256" key="2">
    <source>
        <dbReference type="ARBA" id="ARBA00022614"/>
    </source>
</evidence>
<comment type="caution">
    <text evidence="4">The sequence shown here is derived from an EMBL/GenBank/DDBJ whole genome shotgun (WGS) entry which is preliminary data.</text>
</comment>
<evidence type="ECO:0000313" key="5">
    <source>
        <dbReference type="Proteomes" id="UP000243217"/>
    </source>
</evidence>
<proteinExistence type="predicted"/>
<dbReference type="GO" id="GO:0006913">
    <property type="term" value="P:nucleocytoplasmic transport"/>
    <property type="evidence" value="ECO:0007669"/>
    <property type="project" value="TreeGrafter"/>
</dbReference>
<dbReference type="OrthoDB" id="120976at2759"/>
<evidence type="ECO:0000256" key="3">
    <source>
        <dbReference type="ARBA" id="ARBA00022737"/>
    </source>
</evidence>
<dbReference type="GO" id="GO:0005829">
    <property type="term" value="C:cytosol"/>
    <property type="evidence" value="ECO:0007669"/>
    <property type="project" value="TreeGrafter"/>
</dbReference>
<dbReference type="PANTHER" id="PTHR24113">
    <property type="entry name" value="RAN GTPASE-ACTIVATING PROTEIN 1"/>
    <property type="match status" value="1"/>
</dbReference>
<dbReference type="InterPro" id="IPR027038">
    <property type="entry name" value="RanGap"/>
</dbReference>
<evidence type="ECO:0000313" key="4">
    <source>
        <dbReference type="EMBL" id="OQR93560.1"/>
    </source>
</evidence>
<dbReference type="STRING" id="74557.A0A1V9Z6U1"/>
<keyword evidence="1" id="KW-0343">GTPase activation</keyword>
<dbReference type="PANTHER" id="PTHR24113:SF12">
    <property type="entry name" value="RAN GTPASE-ACTIVATING PROTEIN 1"/>
    <property type="match status" value="1"/>
</dbReference>
<dbReference type="Gene3D" id="3.80.10.10">
    <property type="entry name" value="Ribonuclease Inhibitor"/>
    <property type="match status" value="2"/>
</dbReference>
<name>A0A1V9Z6U1_9STRA</name>
<evidence type="ECO:0000256" key="1">
    <source>
        <dbReference type="ARBA" id="ARBA00022468"/>
    </source>
</evidence>
<protein>
    <submittedName>
        <fullName evidence="4">Uncharacterized protein</fullName>
    </submittedName>
</protein>
<dbReference type="GO" id="GO:0048471">
    <property type="term" value="C:perinuclear region of cytoplasm"/>
    <property type="evidence" value="ECO:0007669"/>
    <property type="project" value="TreeGrafter"/>
</dbReference>
<dbReference type="GO" id="GO:0005634">
    <property type="term" value="C:nucleus"/>
    <property type="evidence" value="ECO:0007669"/>
    <property type="project" value="TreeGrafter"/>
</dbReference>
<keyword evidence="2" id="KW-0433">Leucine-rich repeat</keyword>
<dbReference type="GO" id="GO:0031267">
    <property type="term" value="F:small GTPase binding"/>
    <property type="evidence" value="ECO:0007669"/>
    <property type="project" value="TreeGrafter"/>
</dbReference>
<accession>A0A1V9Z6U1</accession>
<sequence>MWFERIQSIDFTLKKWSLSTMTGFCQVILTLPTLKKLSFTWQCSENEAKVFQNEYIQTLSKSNITNVGLDYSDSAIDWDISTTNLFASWILEKPVSNICVSCIPSSEVCTEILFGAIMGSSTLVHCAIANLLQVAVLKKIHTLPPALKTLWLHASFSWNIECTKSMLQHSKVRDLKLTNGSDDEDEFEDCTEFTYDFWTSTLPSMLCLQYLEINKFEVNTDVLATILPRLINLKLIQNGITDTQAFVIIKTVPKCTRLESLDFAFQQLTFLSALELSVVIPKCQSLKALNLQDNFIGSVGALGLSRVLKYLDIVNFSRNNIGFDGAAAISRYLCDTEHMKYLLLNGNFIDTDGILSIIRALSKSKYRQGCVQLINIIPTDESYDTCRIAMESLPNKSWVKLYGRFQGMVGPNTHRNEFTSE</sequence>
<organism evidence="4 5">
    <name type="scientific">Thraustotheca clavata</name>
    <dbReference type="NCBI Taxonomy" id="74557"/>
    <lineage>
        <taxon>Eukaryota</taxon>
        <taxon>Sar</taxon>
        <taxon>Stramenopiles</taxon>
        <taxon>Oomycota</taxon>
        <taxon>Saprolegniomycetes</taxon>
        <taxon>Saprolegniales</taxon>
        <taxon>Achlyaceae</taxon>
        <taxon>Thraustotheca</taxon>
    </lineage>
</organism>
<reference evidence="4 5" key="1">
    <citation type="journal article" date="2014" name="Genome Biol. Evol.">
        <title>The secreted proteins of Achlya hypogyna and Thraustotheca clavata identify the ancestral oomycete secretome and reveal gene acquisitions by horizontal gene transfer.</title>
        <authorList>
            <person name="Misner I."/>
            <person name="Blouin N."/>
            <person name="Leonard G."/>
            <person name="Richards T.A."/>
            <person name="Lane C.E."/>
        </authorList>
    </citation>
    <scope>NUCLEOTIDE SEQUENCE [LARGE SCALE GENOMIC DNA]</scope>
    <source>
        <strain evidence="4 5">ATCC 34112</strain>
    </source>
</reference>
<gene>
    <name evidence="4" type="ORF">THRCLA_22302</name>
</gene>
<dbReference type="SUPFAM" id="SSF52047">
    <property type="entry name" value="RNI-like"/>
    <property type="match status" value="1"/>
</dbReference>
<dbReference type="EMBL" id="JNBS01002244">
    <property type="protein sequence ID" value="OQR93560.1"/>
    <property type="molecule type" value="Genomic_DNA"/>
</dbReference>